<reference evidence="1" key="2">
    <citation type="submission" date="2021-04" db="EMBL/GenBank/DDBJ databases">
        <authorList>
            <person name="Gilroy R."/>
        </authorList>
    </citation>
    <scope>NUCLEOTIDE SEQUENCE</scope>
    <source>
        <strain evidence="1">5790</strain>
    </source>
</reference>
<evidence type="ECO:0000313" key="2">
    <source>
        <dbReference type="Proteomes" id="UP000824162"/>
    </source>
</evidence>
<evidence type="ECO:0000313" key="1">
    <source>
        <dbReference type="EMBL" id="HIV85890.1"/>
    </source>
</evidence>
<dbReference type="Proteomes" id="UP000824162">
    <property type="component" value="Unassembled WGS sequence"/>
</dbReference>
<reference evidence="1" key="1">
    <citation type="journal article" date="2021" name="PeerJ">
        <title>Extensive microbial diversity within the chicken gut microbiome revealed by metagenomics and culture.</title>
        <authorList>
            <person name="Gilroy R."/>
            <person name="Ravi A."/>
            <person name="Getino M."/>
            <person name="Pursley I."/>
            <person name="Horton D.L."/>
            <person name="Alikhan N.F."/>
            <person name="Baker D."/>
            <person name="Gharbi K."/>
            <person name="Hall N."/>
            <person name="Watson M."/>
            <person name="Adriaenssens E.M."/>
            <person name="Foster-Nyarko E."/>
            <person name="Jarju S."/>
            <person name="Secka A."/>
            <person name="Antonio M."/>
            <person name="Oren A."/>
            <person name="Chaudhuri R.R."/>
            <person name="La Ragione R."/>
            <person name="Hildebrand F."/>
            <person name="Pallen M.J."/>
        </authorList>
    </citation>
    <scope>NUCLEOTIDE SEQUENCE</scope>
    <source>
        <strain evidence="1">5790</strain>
    </source>
</reference>
<sequence>MEKNVLDYVTEKSNDLINAFSCSAEAKAAAKDWLSAVGTDSEADETRKYIAELEADIMPLDNLIAFAESAQGREYFGEVQAGGVAAHAKELKENGEVYCDCPACAAVAAILEKKSEMLG</sequence>
<dbReference type="EMBL" id="DXIJ01000073">
    <property type="protein sequence ID" value="HIV85890.1"/>
    <property type="molecule type" value="Genomic_DNA"/>
</dbReference>
<comment type="caution">
    <text evidence="1">The sequence shown here is derived from an EMBL/GenBank/DDBJ whole genome shotgun (WGS) entry which is preliminary data.</text>
</comment>
<gene>
    <name evidence="1" type="ORF">H9900_03665</name>
</gene>
<name>A0A9D1TLK1_9FIRM</name>
<proteinExistence type="predicted"/>
<protein>
    <submittedName>
        <fullName evidence="1">Molecular chaperone Hsp90</fullName>
    </submittedName>
</protein>
<accession>A0A9D1TLK1</accession>
<organism evidence="1 2">
    <name type="scientific">Candidatus Monoglobus merdigallinarum</name>
    <dbReference type="NCBI Taxonomy" id="2838698"/>
    <lineage>
        <taxon>Bacteria</taxon>
        <taxon>Bacillati</taxon>
        <taxon>Bacillota</taxon>
        <taxon>Clostridia</taxon>
        <taxon>Monoglobales</taxon>
        <taxon>Monoglobaceae</taxon>
        <taxon>Monoglobus</taxon>
    </lineage>
</organism>
<dbReference type="AlphaFoldDB" id="A0A9D1TLK1"/>